<name>A0ACC1XK56_MELAZ</name>
<dbReference type="EMBL" id="CM051401">
    <property type="protein sequence ID" value="KAJ4711791.1"/>
    <property type="molecule type" value="Genomic_DNA"/>
</dbReference>
<comment type="caution">
    <text evidence="1">The sequence shown here is derived from an EMBL/GenBank/DDBJ whole genome shotgun (WGS) entry which is preliminary data.</text>
</comment>
<evidence type="ECO:0000313" key="2">
    <source>
        <dbReference type="Proteomes" id="UP001164539"/>
    </source>
</evidence>
<protein>
    <submittedName>
        <fullName evidence="1">Growth-regulating factor like</fullName>
    </submittedName>
</protein>
<proteinExistence type="predicted"/>
<evidence type="ECO:0000313" key="1">
    <source>
        <dbReference type="EMBL" id="KAJ4711791.1"/>
    </source>
</evidence>
<accession>A0ACC1XK56</accession>
<organism evidence="1 2">
    <name type="scientific">Melia azedarach</name>
    <name type="common">Chinaberry tree</name>
    <dbReference type="NCBI Taxonomy" id="155640"/>
    <lineage>
        <taxon>Eukaryota</taxon>
        <taxon>Viridiplantae</taxon>
        <taxon>Streptophyta</taxon>
        <taxon>Embryophyta</taxon>
        <taxon>Tracheophyta</taxon>
        <taxon>Spermatophyta</taxon>
        <taxon>Magnoliopsida</taxon>
        <taxon>eudicotyledons</taxon>
        <taxon>Gunneridae</taxon>
        <taxon>Pentapetalae</taxon>
        <taxon>rosids</taxon>
        <taxon>malvids</taxon>
        <taxon>Sapindales</taxon>
        <taxon>Meliaceae</taxon>
        <taxon>Melia</taxon>
    </lineage>
</organism>
<sequence>MGTRSESLGSKKKECNVDGLGLRLRMRESPSISSKRMMFLPRNYYNNHEAVLLSSSSSRGSDSSGSGGGSMFCNTSNQIACMSDIYDVVGAASGSGTNASVLMPKSLNPPNSDSFFPFNSSGEMAASAVNVNVRVQPFTAAQLRELERQTLIYKYLMSSVPVPHELLFPITKNPSSVSPSQPSLQGSAELGLLSNNNSDPEPWRCRRTDGKKWRCSRDVAPDQKYCERHSHKSRPRSRKPVELPSHLNNNNNSNNQNVTQSLNPFSNCNTINKSFVRSDLLNQNLASSLPSTGSQQQQRSLDWFMKGETMPVASNSNQERLQMMQSKLESNRKYGEQHRGDLINSNSNSYTNLGGDDLAFQAQWLRDPYSLWVSPKMVSHQSQIQETRHFIDAWSIAGGNMANEDGISSNCFVSPNEKLPISSLTLTMCGGSETFERNENDLMNTLRSMGCSEGENVGTLRPHWMNHVSGMGSPPGGPLAEALCLGISGSAKSDSKVASPHGCSTSTTTSS</sequence>
<keyword evidence="2" id="KW-1185">Reference proteome</keyword>
<dbReference type="Proteomes" id="UP001164539">
    <property type="component" value="Chromosome 8"/>
</dbReference>
<gene>
    <name evidence="1" type="ORF">OWV82_014145</name>
</gene>
<reference evidence="1 2" key="1">
    <citation type="journal article" date="2023" name="Science">
        <title>Complex scaffold remodeling in plant triterpene biosynthesis.</title>
        <authorList>
            <person name="De La Pena R."/>
            <person name="Hodgson H."/>
            <person name="Liu J.C."/>
            <person name="Stephenson M.J."/>
            <person name="Martin A.C."/>
            <person name="Owen C."/>
            <person name="Harkess A."/>
            <person name="Leebens-Mack J."/>
            <person name="Jimenez L.E."/>
            <person name="Osbourn A."/>
            <person name="Sattely E.S."/>
        </authorList>
    </citation>
    <scope>NUCLEOTIDE SEQUENCE [LARGE SCALE GENOMIC DNA]</scope>
    <source>
        <strain evidence="2">cv. JPN11</strain>
        <tissue evidence="1">Leaf</tissue>
    </source>
</reference>